<dbReference type="RefSeq" id="WP_145027008.1">
    <property type="nucleotide sequence ID" value="NZ_CP036271.1"/>
</dbReference>
<dbReference type="EMBL" id="CP036271">
    <property type="protein sequence ID" value="QDT52556.1"/>
    <property type="molecule type" value="Genomic_DNA"/>
</dbReference>
<proteinExistence type="predicted"/>
<dbReference type="InParanoid" id="A0A517S8X8"/>
<evidence type="ECO:0000313" key="2">
    <source>
        <dbReference type="Proteomes" id="UP000315700"/>
    </source>
</evidence>
<keyword evidence="2" id="KW-1185">Reference proteome</keyword>
<dbReference type="AlphaFoldDB" id="A0A517S8X8"/>
<dbReference type="InterPro" id="IPR023562">
    <property type="entry name" value="ClpP/TepA"/>
</dbReference>
<dbReference type="Proteomes" id="UP000315700">
    <property type="component" value="Chromosome"/>
</dbReference>
<protein>
    <recommendedName>
        <fullName evidence="3">ATP-dependent Clp protease proteolytic subunit</fullName>
    </recommendedName>
</protein>
<dbReference type="KEGG" id="ccos:Pan44_05680"/>
<gene>
    <name evidence="1" type="ORF">Pan44_05680</name>
</gene>
<evidence type="ECO:0000313" key="1">
    <source>
        <dbReference type="EMBL" id="QDT52556.1"/>
    </source>
</evidence>
<dbReference type="SUPFAM" id="SSF52096">
    <property type="entry name" value="ClpP/crotonase"/>
    <property type="match status" value="1"/>
</dbReference>
<dbReference type="Pfam" id="PF00574">
    <property type="entry name" value="CLP_protease"/>
    <property type="match status" value="1"/>
</dbReference>
<reference evidence="1 2" key="1">
    <citation type="submission" date="2019-02" db="EMBL/GenBank/DDBJ databases">
        <title>Deep-cultivation of Planctomycetes and their phenomic and genomic characterization uncovers novel biology.</title>
        <authorList>
            <person name="Wiegand S."/>
            <person name="Jogler M."/>
            <person name="Boedeker C."/>
            <person name="Pinto D."/>
            <person name="Vollmers J."/>
            <person name="Rivas-Marin E."/>
            <person name="Kohn T."/>
            <person name="Peeters S.H."/>
            <person name="Heuer A."/>
            <person name="Rast P."/>
            <person name="Oberbeckmann S."/>
            <person name="Bunk B."/>
            <person name="Jeske O."/>
            <person name="Meyerdierks A."/>
            <person name="Storesund J.E."/>
            <person name="Kallscheuer N."/>
            <person name="Luecker S."/>
            <person name="Lage O.M."/>
            <person name="Pohl T."/>
            <person name="Merkel B.J."/>
            <person name="Hornburger P."/>
            <person name="Mueller R.-W."/>
            <person name="Bruemmer F."/>
            <person name="Labrenz M."/>
            <person name="Spormann A.M."/>
            <person name="Op den Camp H."/>
            <person name="Overmann J."/>
            <person name="Amann R."/>
            <person name="Jetten M.S.M."/>
            <person name="Mascher T."/>
            <person name="Medema M.H."/>
            <person name="Devos D.P."/>
            <person name="Kaster A.-K."/>
            <person name="Ovreas L."/>
            <person name="Rohde M."/>
            <person name="Galperin M.Y."/>
            <person name="Jogler C."/>
        </authorList>
    </citation>
    <scope>NUCLEOTIDE SEQUENCE [LARGE SCALE GENOMIC DNA]</scope>
    <source>
        <strain evidence="1 2">Pan44</strain>
    </source>
</reference>
<dbReference type="InterPro" id="IPR029045">
    <property type="entry name" value="ClpP/crotonase-like_dom_sf"/>
</dbReference>
<sequence length="196" mass="21805">METKRVGLPSGPLPLADRSASRGDDWEIVLSGDLIEKSGDLAEKLTSVPRRSRGMIWFDSGGGSVYVGLALASIIRLRGLDAAGVVAGECSSAALLPFAACPRRYVTPHSTLLFHPIRWQSDEHVRLEEAAEWARHFKHVEGDLDALLSRMFDFKLDRLNDWTRPGRFITGPEMVEAGLAKMLDLFGEDLWKQMQE</sequence>
<dbReference type="Gene3D" id="3.90.226.10">
    <property type="entry name" value="2-enoyl-CoA Hydratase, Chain A, domain 1"/>
    <property type="match status" value="1"/>
</dbReference>
<evidence type="ECO:0008006" key="3">
    <source>
        <dbReference type="Google" id="ProtNLM"/>
    </source>
</evidence>
<accession>A0A517S8X8</accession>
<name>A0A517S8X8_9PLAN</name>
<dbReference type="OrthoDB" id="259258at2"/>
<organism evidence="1 2">
    <name type="scientific">Caulifigura coniformis</name>
    <dbReference type="NCBI Taxonomy" id="2527983"/>
    <lineage>
        <taxon>Bacteria</taxon>
        <taxon>Pseudomonadati</taxon>
        <taxon>Planctomycetota</taxon>
        <taxon>Planctomycetia</taxon>
        <taxon>Planctomycetales</taxon>
        <taxon>Planctomycetaceae</taxon>
        <taxon>Caulifigura</taxon>
    </lineage>
</organism>